<proteinExistence type="predicted"/>
<organism evidence="1 2">
    <name type="scientific">Trifolium subterraneum</name>
    <name type="common">Subterranean clover</name>
    <dbReference type="NCBI Taxonomy" id="3900"/>
    <lineage>
        <taxon>Eukaryota</taxon>
        <taxon>Viridiplantae</taxon>
        <taxon>Streptophyta</taxon>
        <taxon>Embryophyta</taxon>
        <taxon>Tracheophyta</taxon>
        <taxon>Spermatophyta</taxon>
        <taxon>Magnoliopsida</taxon>
        <taxon>eudicotyledons</taxon>
        <taxon>Gunneridae</taxon>
        <taxon>Pentapetalae</taxon>
        <taxon>rosids</taxon>
        <taxon>fabids</taxon>
        <taxon>Fabales</taxon>
        <taxon>Fabaceae</taxon>
        <taxon>Papilionoideae</taxon>
        <taxon>50 kb inversion clade</taxon>
        <taxon>NPAAA clade</taxon>
        <taxon>Hologalegina</taxon>
        <taxon>IRL clade</taxon>
        <taxon>Trifolieae</taxon>
        <taxon>Trifolium</taxon>
    </lineage>
</organism>
<protein>
    <submittedName>
        <fullName evidence="1">Uncharacterized protein</fullName>
    </submittedName>
</protein>
<keyword evidence="2" id="KW-1185">Reference proteome</keyword>
<sequence length="78" mass="8857">MADDSKPDIVKPPDDLKPNITRSEVHVVSLANFSKKQRIKENREIRSWFVEKKPSLCLVAKGVVCTNELARSLNLKKP</sequence>
<dbReference type="AlphaFoldDB" id="A0A2Z6N636"/>
<gene>
    <name evidence="1" type="ORF">TSUD_154350</name>
</gene>
<reference evidence="2" key="1">
    <citation type="journal article" date="2017" name="Front. Plant Sci.">
        <title>Climate Clever Clovers: New Paradigm to Reduce the Environmental Footprint of Ruminants by Breeding Low Methanogenic Forages Utilizing Haplotype Variation.</title>
        <authorList>
            <person name="Kaur P."/>
            <person name="Appels R."/>
            <person name="Bayer P.E."/>
            <person name="Keeble-Gagnere G."/>
            <person name="Wang J."/>
            <person name="Hirakawa H."/>
            <person name="Shirasawa K."/>
            <person name="Vercoe P."/>
            <person name="Stefanova K."/>
            <person name="Durmic Z."/>
            <person name="Nichols P."/>
            <person name="Revell C."/>
            <person name="Isobe S.N."/>
            <person name="Edwards D."/>
            <person name="Erskine W."/>
        </authorList>
    </citation>
    <scope>NUCLEOTIDE SEQUENCE [LARGE SCALE GENOMIC DNA]</scope>
    <source>
        <strain evidence="2">cv. Daliak</strain>
    </source>
</reference>
<dbReference type="Proteomes" id="UP000242715">
    <property type="component" value="Unassembled WGS sequence"/>
</dbReference>
<name>A0A2Z6N636_TRISU</name>
<accession>A0A2Z6N636</accession>
<evidence type="ECO:0000313" key="1">
    <source>
        <dbReference type="EMBL" id="GAU40338.1"/>
    </source>
</evidence>
<evidence type="ECO:0000313" key="2">
    <source>
        <dbReference type="Proteomes" id="UP000242715"/>
    </source>
</evidence>
<dbReference type="EMBL" id="DF973801">
    <property type="protein sequence ID" value="GAU40338.1"/>
    <property type="molecule type" value="Genomic_DNA"/>
</dbReference>